<reference evidence="2" key="1">
    <citation type="journal article" date="2021" name="PeerJ">
        <title>Extensive microbial diversity within the chicken gut microbiome revealed by metagenomics and culture.</title>
        <authorList>
            <person name="Gilroy R."/>
            <person name="Ravi A."/>
            <person name="Getino M."/>
            <person name="Pursley I."/>
            <person name="Horton D.L."/>
            <person name="Alikhan N.F."/>
            <person name="Baker D."/>
            <person name="Gharbi K."/>
            <person name="Hall N."/>
            <person name="Watson M."/>
            <person name="Adriaenssens E.M."/>
            <person name="Foster-Nyarko E."/>
            <person name="Jarju S."/>
            <person name="Secka A."/>
            <person name="Antonio M."/>
            <person name="Oren A."/>
            <person name="Chaudhuri R.R."/>
            <person name="La Ragione R."/>
            <person name="Hildebrand F."/>
            <person name="Pallen M.J."/>
        </authorList>
    </citation>
    <scope>NUCLEOTIDE SEQUENCE</scope>
    <source>
        <strain evidence="2">USASDec5-558</strain>
    </source>
</reference>
<dbReference type="Gene3D" id="3.40.630.30">
    <property type="match status" value="1"/>
</dbReference>
<dbReference type="Proteomes" id="UP000886829">
    <property type="component" value="Unassembled WGS sequence"/>
</dbReference>
<dbReference type="PANTHER" id="PTHR43072:SF8">
    <property type="entry name" value="ACYLTRANSFERASE FABY-RELATED"/>
    <property type="match status" value="1"/>
</dbReference>
<dbReference type="InterPro" id="IPR016181">
    <property type="entry name" value="Acyl_CoA_acyltransferase"/>
</dbReference>
<dbReference type="EMBL" id="DXEV01000186">
    <property type="protein sequence ID" value="HIX57685.1"/>
    <property type="molecule type" value="Genomic_DNA"/>
</dbReference>
<evidence type="ECO:0000313" key="2">
    <source>
        <dbReference type="EMBL" id="HIX57685.1"/>
    </source>
</evidence>
<dbReference type="CDD" id="cd04301">
    <property type="entry name" value="NAT_SF"/>
    <property type="match status" value="1"/>
</dbReference>
<accession>A0A9D2B1I0</accession>
<evidence type="ECO:0000259" key="1">
    <source>
        <dbReference type="PROSITE" id="PS51186"/>
    </source>
</evidence>
<gene>
    <name evidence="2" type="ORF">H9850_09490</name>
</gene>
<protein>
    <submittedName>
        <fullName evidence="2">GNAT family N-acetyltransferase</fullName>
    </submittedName>
</protein>
<evidence type="ECO:0000313" key="3">
    <source>
        <dbReference type="Proteomes" id="UP000886829"/>
    </source>
</evidence>
<comment type="caution">
    <text evidence="2">The sequence shown here is derived from an EMBL/GenBank/DDBJ whole genome shotgun (WGS) entry which is preliminary data.</text>
</comment>
<dbReference type="InterPro" id="IPR000182">
    <property type="entry name" value="GNAT_dom"/>
</dbReference>
<feature type="domain" description="N-acetyltransferase" evidence="1">
    <location>
        <begin position="17"/>
        <end position="192"/>
    </location>
</feature>
<dbReference type="PANTHER" id="PTHR43072">
    <property type="entry name" value="N-ACETYLTRANSFERASE"/>
    <property type="match status" value="1"/>
</dbReference>
<proteinExistence type="predicted"/>
<dbReference type="PROSITE" id="PS51186">
    <property type="entry name" value="GNAT"/>
    <property type="match status" value="1"/>
</dbReference>
<organism evidence="2 3">
    <name type="scientific">Candidatus Anaerobiospirillum pullistercoris</name>
    <dbReference type="NCBI Taxonomy" id="2838452"/>
    <lineage>
        <taxon>Bacteria</taxon>
        <taxon>Pseudomonadati</taxon>
        <taxon>Pseudomonadota</taxon>
        <taxon>Gammaproteobacteria</taxon>
        <taxon>Aeromonadales</taxon>
        <taxon>Succinivibrionaceae</taxon>
        <taxon>Anaerobiospirillum</taxon>
    </lineage>
</organism>
<dbReference type="AlphaFoldDB" id="A0A9D2B1I0"/>
<dbReference type="Pfam" id="PF13420">
    <property type="entry name" value="Acetyltransf_4"/>
    <property type="match status" value="1"/>
</dbReference>
<dbReference type="SUPFAM" id="SSF55729">
    <property type="entry name" value="Acyl-CoA N-acyltransferases (Nat)"/>
    <property type="match status" value="1"/>
</dbReference>
<reference evidence="2" key="2">
    <citation type="submission" date="2021-04" db="EMBL/GenBank/DDBJ databases">
        <authorList>
            <person name="Gilroy R."/>
        </authorList>
    </citation>
    <scope>NUCLEOTIDE SEQUENCE</scope>
    <source>
        <strain evidence="2">USASDec5-558</strain>
    </source>
</reference>
<name>A0A9D2B1I0_9GAMM</name>
<sequence length="224" mass="25496">MGTVATAKVINSSWGAVNFRPALESDAAAIREIYAPYVEESAISFEEKVPSVYEMAARIRARQGHFPFIVAERAGTIVGFAYASAFHERSAYRYCAEVTIYLDRNSRRGGIGQALYHRLEQLLQIQGFTNLYACIAYSEALAQKQLDSDPYLTLDSVRFHERMGYVLNGVFHHCGYKFGRWYDMCWMEKILHGQRDEGAELLSCDEAYESLDMVITDRHADECK</sequence>
<dbReference type="GO" id="GO:0016747">
    <property type="term" value="F:acyltransferase activity, transferring groups other than amino-acyl groups"/>
    <property type="evidence" value="ECO:0007669"/>
    <property type="project" value="InterPro"/>
</dbReference>